<dbReference type="SMART" id="SM00824">
    <property type="entry name" value="PKS_TE"/>
    <property type="match status" value="1"/>
</dbReference>
<dbReference type="SUPFAM" id="SSF47336">
    <property type="entry name" value="ACP-like"/>
    <property type="match status" value="1"/>
</dbReference>
<accession>A0A2T0SU57</accession>
<name>A0A2T0SU57_9PSEU</name>
<gene>
    <name evidence="2" type="ORF">CLV43_111321</name>
</gene>
<evidence type="ECO:0000313" key="2">
    <source>
        <dbReference type="EMBL" id="PRY36949.1"/>
    </source>
</evidence>
<organism evidence="2 3">
    <name type="scientific">Umezawaea tangerina</name>
    <dbReference type="NCBI Taxonomy" id="84725"/>
    <lineage>
        <taxon>Bacteria</taxon>
        <taxon>Bacillati</taxon>
        <taxon>Actinomycetota</taxon>
        <taxon>Actinomycetes</taxon>
        <taxon>Pseudonocardiales</taxon>
        <taxon>Pseudonocardiaceae</taxon>
        <taxon>Umezawaea</taxon>
    </lineage>
</organism>
<dbReference type="InterPro" id="IPR036736">
    <property type="entry name" value="ACP-like_sf"/>
</dbReference>
<sequence>MSGYYSKRFRDELEAAVAEAYADELGAAEVTPRDGFATLSGYVAAASRVADRVRRVTRAQLTAEAVIQHDTVERVAAHLRSQAPAESCVQLPAGAVPGAVNLFYFHSASGNAFAIRTLRNHLPVQLTGVRAAGLHGERDVPTTIDEFATTYLEQILRVQPDGPYLLCGFSTGGTIAFEIACRLRRSGAEVGLLAMFDSQPPDPTVMERLQSEDDLKRGRLREILRRVGDSPDAEVGPGDAGVVEALRRSHALAEEMDAETLERQLLVFARTLRADCLYEPGHYDGEVHYFAADTPVELVPGWKPHAAALHLHDIDAEHYEYAIFANQEFRSIFGDLVRDALAGRTDAG</sequence>
<dbReference type="Proteomes" id="UP000239494">
    <property type="component" value="Unassembled WGS sequence"/>
</dbReference>
<dbReference type="RefSeq" id="WP_106192434.1">
    <property type="nucleotide sequence ID" value="NZ_PVTF01000011.1"/>
</dbReference>
<dbReference type="InterPro" id="IPR001031">
    <property type="entry name" value="Thioesterase"/>
</dbReference>
<protein>
    <submittedName>
        <fullName evidence="2">Thioesterase domain-containing protein</fullName>
    </submittedName>
</protein>
<evidence type="ECO:0000313" key="3">
    <source>
        <dbReference type="Proteomes" id="UP000239494"/>
    </source>
</evidence>
<dbReference type="Gene3D" id="3.40.50.1820">
    <property type="entry name" value="alpha/beta hydrolase"/>
    <property type="match status" value="1"/>
</dbReference>
<dbReference type="SUPFAM" id="SSF53474">
    <property type="entry name" value="alpha/beta-Hydrolases"/>
    <property type="match status" value="1"/>
</dbReference>
<dbReference type="AlphaFoldDB" id="A0A2T0SU57"/>
<reference evidence="2 3" key="1">
    <citation type="submission" date="2018-03" db="EMBL/GenBank/DDBJ databases">
        <title>Genomic Encyclopedia of Archaeal and Bacterial Type Strains, Phase II (KMG-II): from individual species to whole genera.</title>
        <authorList>
            <person name="Goeker M."/>
        </authorList>
    </citation>
    <scope>NUCLEOTIDE SEQUENCE [LARGE SCALE GENOMIC DNA]</scope>
    <source>
        <strain evidence="2 3">DSM 44720</strain>
    </source>
</reference>
<proteinExistence type="predicted"/>
<evidence type="ECO:0000259" key="1">
    <source>
        <dbReference type="SMART" id="SM00824"/>
    </source>
</evidence>
<dbReference type="Gene3D" id="1.10.1200.10">
    <property type="entry name" value="ACP-like"/>
    <property type="match status" value="1"/>
</dbReference>
<feature type="domain" description="Thioesterase TesA-like" evidence="1">
    <location>
        <begin position="89"/>
        <end position="333"/>
    </location>
</feature>
<dbReference type="InterPro" id="IPR029058">
    <property type="entry name" value="AB_hydrolase_fold"/>
</dbReference>
<dbReference type="OrthoDB" id="2472181at2"/>
<dbReference type="Pfam" id="PF00975">
    <property type="entry name" value="Thioesterase"/>
    <property type="match status" value="1"/>
</dbReference>
<comment type="caution">
    <text evidence="2">The sequence shown here is derived from an EMBL/GenBank/DDBJ whole genome shotgun (WGS) entry which is preliminary data.</text>
</comment>
<dbReference type="InterPro" id="IPR020802">
    <property type="entry name" value="TesA-like"/>
</dbReference>
<keyword evidence="3" id="KW-1185">Reference proteome</keyword>
<dbReference type="EMBL" id="PVTF01000011">
    <property type="protein sequence ID" value="PRY36949.1"/>
    <property type="molecule type" value="Genomic_DNA"/>
</dbReference>